<dbReference type="EMBL" id="JANSHE010007530">
    <property type="protein sequence ID" value="KAJ2959239.1"/>
    <property type="molecule type" value="Genomic_DNA"/>
</dbReference>
<accession>A0ACC1MCX5</accession>
<organism evidence="1 2">
    <name type="scientific">Trametes sanguinea</name>
    <dbReference type="NCBI Taxonomy" id="158606"/>
    <lineage>
        <taxon>Eukaryota</taxon>
        <taxon>Fungi</taxon>
        <taxon>Dikarya</taxon>
        <taxon>Basidiomycota</taxon>
        <taxon>Agaricomycotina</taxon>
        <taxon>Agaricomycetes</taxon>
        <taxon>Polyporales</taxon>
        <taxon>Polyporaceae</taxon>
        <taxon>Trametes</taxon>
    </lineage>
</organism>
<keyword evidence="2" id="KW-1185">Reference proteome</keyword>
<gene>
    <name evidence="1" type="ORF">NUW54_g14493</name>
</gene>
<comment type="caution">
    <text evidence="1">The sequence shown here is derived from an EMBL/GenBank/DDBJ whole genome shotgun (WGS) entry which is preliminary data.</text>
</comment>
<protein>
    <submittedName>
        <fullName evidence="1">Uncharacterized protein</fullName>
    </submittedName>
</protein>
<proteinExistence type="predicted"/>
<evidence type="ECO:0000313" key="2">
    <source>
        <dbReference type="Proteomes" id="UP001144978"/>
    </source>
</evidence>
<sequence length="152" mass="17401">MVWHVIRSLGLDVSLRIVVLDGAKYATWSDYCAMCDHAVQLKRTQFPADSLNEYLLNEHDATLINLPLRQLSRWSPPRWIRGLRMMEVHWVTFLLFLRNQYGQDDLPEKTSYLAYGNESSIAHAYWKVSLLVRVGPFGKRATGAAGPQPQQG</sequence>
<evidence type="ECO:0000313" key="1">
    <source>
        <dbReference type="EMBL" id="KAJ2959239.1"/>
    </source>
</evidence>
<name>A0ACC1MCX5_9APHY</name>
<reference evidence="1" key="1">
    <citation type="submission" date="2022-08" db="EMBL/GenBank/DDBJ databases">
        <title>Genome Sequence of Pycnoporus sanguineus.</title>
        <authorList>
            <person name="Buettner E."/>
        </authorList>
    </citation>
    <scope>NUCLEOTIDE SEQUENCE</scope>
    <source>
        <strain evidence="1">CG-C14</strain>
    </source>
</reference>
<dbReference type="Proteomes" id="UP001144978">
    <property type="component" value="Unassembled WGS sequence"/>
</dbReference>